<keyword evidence="3" id="KW-1185">Reference proteome</keyword>
<dbReference type="InterPro" id="IPR029052">
    <property type="entry name" value="Metallo-depent_PP-like"/>
</dbReference>
<evidence type="ECO:0000313" key="3">
    <source>
        <dbReference type="Proteomes" id="UP000322294"/>
    </source>
</evidence>
<dbReference type="InterPro" id="IPR050535">
    <property type="entry name" value="DNA_Repair-Maintenance_Comp"/>
</dbReference>
<reference evidence="2 3" key="1">
    <citation type="submission" date="2019-07" db="EMBL/GenBank/DDBJ databases">
        <title>Genomic Encyclopedia of Type Strains, Phase I: the one thousand microbial genomes (KMG-I) project.</title>
        <authorList>
            <person name="Kyrpides N."/>
        </authorList>
    </citation>
    <scope>NUCLEOTIDE SEQUENCE [LARGE SCALE GENOMIC DNA]</scope>
    <source>
        <strain evidence="2 3">DSM 16647</strain>
    </source>
</reference>
<organism evidence="2 3">
    <name type="scientific">Thermosediminibacter litoriperuensis</name>
    <dbReference type="NCBI Taxonomy" id="291989"/>
    <lineage>
        <taxon>Bacteria</taxon>
        <taxon>Bacillati</taxon>
        <taxon>Bacillota</taxon>
        <taxon>Clostridia</taxon>
        <taxon>Thermosediminibacterales</taxon>
        <taxon>Thermosediminibacteraceae</taxon>
        <taxon>Thermosediminibacter</taxon>
    </lineage>
</organism>
<comment type="caution">
    <text evidence="2">The sequence shown here is derived from an EMBL/GenBank/DDBJ whole genome shotgun (WGS) entry which is preliminary data.</text>
</comment>
<dbReference type="InterPro" id="IPR004843">
    <property type="entry name" value="Calcineurin-like_PHP"/>
</dbReference>
<dbReference type="Proteomes" id="UP000322294">
    <property type="component" value="Unassembled WGS sequence"/>
</dbReference>
<dbReference type="OrthoDB" id="9773856at2"/>
<gene>
    <name evidence="2" type="ORF">LZ11_01383</name>
</gene>
<accession>A0A5S5ATH7</accession>
<name>A0A5S5ATH7_9FIRM</name>
<dbReference type="PANTHER" id="PTHR30337">
    <property type="entry name" value="COMPONENT OF ATP-DEPENDENT DSDNA EXONUCLEASE"/>
    <property type="match status" value="1"/>
</dbReference>
<protein>
    <submittedName>
        <fullName evidence="2">Calcineurin-like phosphoesterase family protein</fullName>
    </submittedName>
</protein>
<dbReference type="PANTHER" id="PTHR30337:SF0">
    <property type="entry name" value="NUCLEASE SBCCD SUBUNIT D"/>
    <property type="match status" value="1"/>
</dbReference>
<evidence type="ECO:0000313" key="2">
    <source>
        <dbReference type="EMBL" id="TYP54316.1"/>
    </source>
</evidence>
<proteinExistence type="predicted"/>
<feature type="domain" description="Calcineurin-like phosphoesterase" evidence="1">
    <location>
        <begin position="1"/>
        <end position="197"/>
    </location>
</feature>
<evidence type="ECO:0000259" key="1">
    <source>
        <dbReference type="Pfam" id="PF00149"/>
    </source>
</evidence>
<dbReference type="SUPFAM" id="SSF56300">
    <property type="entry name" value="Metallo-dependent phosphatases"/>
    <property type="match status" value="1"/>
</dbReference>
<sequence length="335" mass="37753">MRFLFLTDTHIRGTVPQNRKDNFFETLYEKMREVIDIAREEAVDVVLHGGDIFDRPDVSPSLVREFVVLIRDLKVPVYAVAGNHDIYGQNPATINRTMLGVLDSIGIVKLINPGEKIFFADKGVKIQLTGQHYYYGVDKEGKEDGYCIKKDPGVNFAVHLVHGMLLDKPFFTGVSYTLIEDVLKTEADITLSGHYHAGFGIINIQDKYFVNPGSLLRIDSSLSELTRIPGVVLFDITKEGIKIQKRALKCARPGQEVFDRQKLEADSFREQKLAEFIQGVNAAGEYNFTNIFNIIDQLAKKQNLSTEVVEEALRRIGQVQETLSKKDGEDLLEVS</sequence>
<dbReference type="GO" id="GO:0016787">
    <property type="term" value="F:hydrolase activity"/>
    <property type="evidence" value="ECO:0007669"/>
    <property type="project" value="InterPro"/>
</dbReference>
<dbReference type="EMBL" id="VNHO01000012">
    <property type="protein sequence ID" value="TYP54316.1"/>
    <property type="molecule type" value="Genomic_DNA"/>
</dbReference>
<dbReference type="AlphaFoldDB" id="A0A5S5ATH7"/>
<dbReference type="Pfam" id="PF00149">
    <property type="entry name" value="Metallophos"/>
    <property type="match status" value="1"/>
</dbReference>
<dbReference type="RefSeq" id="WP_148867142.1">
    <property type="nucleotide sequence ID" value="NZ_VNHO01000012.1"/>
</dbReference>
<dbReference type="Gene3D" id="3.60.21.10">
    <property type="match status" value="1"/>
</dbReference>